<protein>
    <submittedName>
        <fullName evidence="2">Uncharacterized protein</fullName>
    </submittedName>
</protein>
<feature type="compositionally biased region" description="Low complexity" evidence="1">
    <location>
        <begin position="144"/>
        <end position="155"/>
    </location>
</feature>
<evidence type="ECO:0000313" key="3">
    <source>
        <dbReference type="Proteomes" id="UP001595871"/>
    </source>
</evidence>
<dbReference type="Proteomes" id="UP001595871">
    <property type="component" value="Unassembled WGS sequence"/>
</dbReference>
<gene>
    <name evidence="2" type="ORF">ACFO3R_24890</name>
</gene>
<reference evidence="3" key="1">
    <citation type="journal article" date="2019" name="Int. J. Syst. Evol. Microbiol.">
        <title>The Global Catalogue of Microorganisms (GCM) 10K type strain sequencing project: providing services to taxonomists for standard genome sequencing and annotation.</title>
        <authorList>
            <consortium name="The Broad Institute Genomics Platform"/>
            <consortium name="The Broad Institute Genome Sequencing Center for Infectious Disease"/>
            <person name="Wu L."/>
            <person name="Ma J."/>
        </authorList>
    </citation>
    <scope>NUCLEOTIDE SEQUENCE [LARGE SCALE GENOMIC DNA]</scope>
    <source>
        <strain evidence="3">CCM 3243</strain>
    </source>
</reference>
<keyword evidence="3" id="KW-1185">Reference proteome</keyword>
<name>A0ABV8NCB9_9ACTN</name>
<sequence length="155" mass="17226">MSATTLTPRSGWLEDEERKDNQRGYERDETDQVHQLVHRLVADGDTRAESAGRHARRTLAEMAPGYQRQPVLLLTRPLSYRSSAAPAPAVNSGQLQCDRCQGWFGFTGWTCSACQQLQGAALPMRPTPHERDGRTEPPPPAPARPHAATPGRYRL</sequence>
<evidence type="ECO:0000256" key="1">
    <source>
        <dbReference type="SAM" id="MobiDB-lite"/>
    </source>
</evidence>
<organism evidence="2 3">
    <name type="scientific">Streptomyces flavovirens</name>
    <dbReference type="NCBI Taxonomy" id="52258"/>
    <lineage>
        <taxon>Bacteria</taxon>
        <taxon>Bacillati</taxon>
        <taxon>Actinomycetota</taxon>
        <taxon>Actinomycetes</taxon>
        <taxon>Kitasatosporales</taxon>
        <taxon>Streptomycetaceae</taxon>
        <taxon>Streptomyces</taxon>
    </lineage>
</organism>
<comment type="caution">
    <text evidence="2">The sequence shown here is derived from an EMBL/GenBank/DDBJ whole genome shotgun (WGS) entry which is preliminary data.</text>
</comment>
<evidence type="ECO:0000313" key="2">
    <source>
        <dbReference type="EMBL" id="MFC4189599.1"/>
    </source>
</evidence>
<feature type="region of interest" description="Disordered" evidence="1">
    <location>
        <begin position="1"/>
        <end position="30"/>
    </location>
</feature>
<feature type="region of interest" description="Disordered" evidence="1">
    <location>
        <begin position="123"/>
        <end position="155"/>
    </location>
</feature>
<dbReference type="RefSeq" id="WP_234460805.1">
    <property type="nucleotide sequence ID" value="NZ_BAAAYA010000008.1"/>
</dbReference>
<dbReference type="EMBL" id="JBHSCF010000043">
    <property type="protein sequence ID" value="MFC4189599.1"/>
    <property type="molecule type" value="Genomic_DNA"/>
</dbReference>
<accession>A0ABV8NCB9</accession>
<proteinExistence type="predicted"/>
<feature type="compositionally biased region" description="Basic and acidic residues" evidence="1">
    <location>
        <begin position="16"/>
        <end position="30"/>
    </location>
</feature>